<proteinExistence type="inferred from homology"/>
<feature type="active site" description="Proton donor/acceptor" evidence="12 14">
    <location>
        <position position="137"/>
    </location>
</feature>
<evidence type="ECO:0000256" key="9">
    <source>
        <dbReference type="ARBA" id="ARBA00023239"/>
    </source>
</evidence>
<dbReference type="CDD" id="cd00950">
    <property type="entry name" value="DHDPS"/>
    <property type="match status" value="1"/>
</dbReference>
<dbReference type="GO" id="GO:0009089">
    <property type="term" value="P:lysine biosynthetic process via diaminopimelate"/>
    <property type="evidence" value="ECO:0007669"/>
    <property type="project" value="UniProtKB-UniRule"/>
</dbReference>
<dbReference type="Pfam" id="PF00701">
    <property type="entry name" value="DHDPS"/>
    <property type="match status" value="1"/>
</dbReference>
<dbReference type="PROSITE" id="PS00665">
    <property type="entry name" value="DHDPS_1"/>
    <property type="match status" value="1"/>
</dbReference>
<dbReference type="EC" id="4.3.3.7" evidence="4 12"/>
<dbReference type="GO" id="GO:0008840">
    <property type="term" value="F:4-hydroxy-tetrahydrodipicolinate synthase activity"/>
    <property type="evidence" value="ECO:0007669"/>
    <property type="project" value="UniProtKB-UniRule"/>
</dbReference>
<dbReference type="SMART" id="SM01130">
    <property type="entry name" value="DHDPS"/>
    <property type="match status" value="1"/>
</dbReference>
<feature type="site" description="Part of a proton relay during catalysis" evidence="12">
    <location>
        <position position="48"/>
    </location>
</feature>
<reference evidence="16" key="2">
    <citation type="submission" date="2021-04" db="EMBL/GenBank/DDBJ databases">
        <authorList>
            <person name="Gilroy R."/>
        </authorList>
    </citation>
    <scope>NUCLEOTIDE SEQUENCE</scope>
    <source>
        <strain evidence="16">ChiGjej4B4-18154</strain>
    </source>
</reference>
<comment type="similarity">
    <text evidence="3 12 13">Belongs to the DapA family.</text>
</comment>
<gene>
    <name evidence="12 16" type="primary">dapA</name>
    <name evidence="16" type="ORF">H9813_04555</name>
</gene>
<dbReference type="Proteomes" id="UP000824035">
    <property type="component" value="Unassembled WGS sequence"/>
</dbReference>
<dbReference type="EMBL" id="DXBV01000042">
    <property type="protein sequence ID" value="HIZ30492.1"/>
    <property type="molecule type" value="Genomic_DNA"/>
</dbReference>
<evidence type="ECO:0000256" key="3">
    <source>
        <dbReference type="ARBA" id="ARBA00007592"/>
    </source>
</evidence>
<dbReference type="InterPro" id="IPR002220">
    <property type="entry name" value="DapA-like"/>
</dbReference>
<protein>
    <recommendedName>
        <fullName evidence="4 12">4-hydroxy-tetrahydrodipicolinate synthase</fullName>
        <shortName evidence="12">HTPA synthase</shortName>
        <ecNumber evidence="4 12">4.3.3.7</ecNumber>
    </recommendedName>
</protein>
<keyword evidence="9 12" id="KW-0456">Lyase</keyword>
<dbReference type="PROSITE" id="PS00666">
    <property type="entry name" value="DHDPS_2"/>
    <property type="match status" value="1"/>
</dbReference>
<dbReference type="GO" id="GO:0005829">
    <property type="term" value="C:cytosol"/>
    <property type="evidence" value="ECO:0007669"/>
    <property type="project" value="TreeGrafter"/>
</dbReference>
<keyword evidence="7 12" id="KW-0220">Diaminopimelate biosynthesis</keyword>
<feature type="site" description="Part of a proton relay during catalysis" evidence="12">
    <location>
        <position position="111"/>
    </location>
</feature>
<dbReference type="PANTHER" id="PTHR12128">
    <property type="entry name" value="DIHYDRODIPICOLINATE SYNTHASE"/>
    <property type="match status" value="1"/>
</dbReference>
<dbReference type="PIRSF" id="PIRSF001365">
    <property type="entry name" value="DHDPS"/>
    <property type="match status" value="1"/>
</dbReference>
<evidence type="ECO:0000256" key="7">
    <source>
        <dbReference type="ARBA" id="ARBA00022915"/>
    </source>
</evidence>
<evidence type="ECO:0000256" key="10">
    <source>
        <dbReference type="ARBA" id="ARBA00023270"/>
    </source>
</evidence>
<dbReference type="InterPro" id="IPR013785">
    <property type="entry name" value="Aldolase_TIM"/>
</dbReference>
<dbReference type="SUPFAM" id="SSF51569">
    <property type="entry name" value="Aldolase"/>
    <property type="match status" value="1"/>
</dbReference>
<organism evidence="16 17">
    <name type="scientific">Candidatus Allofournierella merdipullorum</name>
    <dbReference type="NCBI Taxonomy" id="2838595"/>
    <lineage>
        <taxon>Bacteria</taxon>
        <taxon>Bacillati</taxon>
        <taxon>Bacillota</taxon>
        <taxon>Clostridia</taxon>
        <taxon>Eubacteriales</taxon>
        <taxon>Oscillospiraceae</taxon>
        <taxon>Allofournierella</taxon>
    </lineage>
</organism>
<dbReference type="InterPro" id="IPR020624">
    <property type="entry name" value="Schiff_base-form_aldolases_CS"/>
</dbReference>
<sequence>MKTPIFTGAAVAIITPMLPDGSVDYKGLADLVEFQIKGGTDAIVICGTTGESATLKDDEHLECIRVAVETAAGRVPVIAGTGSNYTEHAVEMSKEAKARGADALLLVTPYYNKTTQRGLVASFNTIVDAASLPAILYNVPSRTGVNIESATAKELAKNPLICGIKEASGNISQIAMTAALCGDELPLYSGNDDQVVPILALGGKGVISVVSNVAPEPMHRMCQLWFEGKVEESRDLQLQLMGLCKAMFCEVNPIPVKAALGMMGLPAGPCRLPLVPLSDDHAEQVRRELQNAGLL</sequence>
<dbReference type="GO" id="GO:0019877">
    <property type="term" value="P:diaminopimelate biosynthetic process"/>
    <property type="evidence" value="ECO:0007669"/>
    <property type="project" value="UniProtKB-UniRule"/>
</dbReference>
<evidence type="ECO:0000256" key="6">
    <source>
        <dbReference type="ARBA" id="ARBA00022605"/>
    </source>
</evidence>
<keyword evidence="10 12" id="KW-0704">Schiff base</keyword>
<dbReference type="NCBIfam" id="TIGR00674">
    <property type="entry name" value="dapA"/>
    <property type="match status" value="1"/>
</dbReference>
<dbReference type="PRINTS" id="PR00146">
    <property type="entry name" value="DHPICSNTHASE"/>
</dbReference>
<feature type="binding site" evidence="12 15">
    <location>
        <position position="207"/>
    </location>
    <ligand>
        <name>pyruvate</name>
        <dbReference type="ChEBI" id="CHEBI:15361"/>
    </ligand>
</feature>
<evidence type="ECO:0000256" key="12">
    <source>
        <dbReference type="HAMAP-Rule" id="MF_00418"/>
    </source>
</evidence>
<comment type="caution">
    <text evidence="12">Was originally thought to be a dihydrodipicolinate synthase (DHDPS), catalyzing the condensation of (S)-aspartate-beta-semialdehyde [(S)-ASA] and pyruvate to dihydrodipicolinate (DHDP). However, it was shown in E.coli that the product of the enzymatic reaction is not dihydrodipicolinate but in fact (4S)-4-hydroxy-2,3,4,5-tetrahydro-(2S)-dipicolinic acid (HTPA), and that the consecutive dehydration reaction leading to DHDP is not spontaneous but catalyzed by DapB.</text>
</comment>
<evidence type="ECO:0000256" key="15">
    <source>
        <dbReference type="PIRSR" id="PIRSR001365-2"/>
    </source>
</evidence>
<feature type="binding site" evidence="12 15">
    <location>
        <position position="49"/>
    </location>
    <ligand>
        <name>pyruvate</name>
        <dbReference type="ChEBI" id="CHEBI:15361"/>
    </ligand>
</feature>
<keyword evidence="8 12" id="KW-0457">Lysine biosynthesis</keyword>
<comment type="subcellular location">
    <subcellularLocation>
        <location evidence="12">Cytoplasm</location>
    </subcellularLocation>
</comment>
<dbReference type="HAMAP" id="MF_00418">
    <property type="entry name" value="DapA"/>
    <property type="match status" value="1"/>
</dbReference>
<comment type="catalytic activity">
    <reaction evidence="11 12">
        <text>L-aspartate 4-semialdehyde + pyruvate = (2S,4S)-4-hydroxy-2,3,4,5-tetrahydrodipicolinate + H2O + H(+)</text>
        <dbReference type="Rhea" id="RHEA:34171"/>
        <dbReference type="ChEBI" id="CHEBI:15361"/>
        <dbReference type="ChEBI" id="CHEBI:15377"/>
        <dbReference type="ChEBI" id="CHEBI:15378"/>
        <dbReference type="ChEBI" id="CHEBI:67139"/>
        <dbReference type="ChEBI" id="CHEBI:537519"/>
        <dbReference type="EC" id="4.3.3.7"/>
    </reaction>
</comment>
<evidence type="ECO:0000256" key="13">
    <source>
        <dbReference type="PIRNR" id="PIRNR001365"/>
    </source>
</evidence>
<evidence type="ECO:0000256" key="11">
    <source>
        <dbReference type="ARBA" id="ARBA00047836"/>
    </source>
</evidence>
<evidence type="ECO:0000313" key="16">
    <source>
        <dbReference type="EMBL" id="HIZ30492.1"/>
    </source>
</evidence>
<evidence type="ECO:0000256" key="14">
    <source>
        <dbReference type="PIRSR" id="PIRSR001365-1"/>
    </source>
</evidence>
<feature type="active site" description="Schiff-base intermediate with substrate" evidence="12 14">
    <location>
        <position position="165"/>
    </location>
</feature>
<evidence type="ECO:0000256" key="1">
    <source>
        <dbReference type="ARBA" id="ARBA00003294"/>
    </source>
</evidence>
<keyword evidence="6 12" id="KW-0028">Amino-acid biosynthesis</keyword>
<dbReference type="InterPro" id="IPR005263">
    <property type="entry name" value="DapA"/>
</dbReference>
<name>A0A9D2E467_9FIRM</name>
<evidence type="ECO:0000313" key="17">
    <source>
        <dbReference type="Proteomes" id="UP000824035"/>
    </source>
</evidence>
<dbReference type="InterPro" id="IPR020625">
    <property type="entry name" value="Schiff_base-form_aldolases_AS"/>
</dbReference>
<comment type="function">
    <text evidence="1 12">Catalyzes the condensation of (S)-aspartate-beta-semialdehyde [(S)-ASA] and pyruvate to 4-hydroxy-tetrahydrodipicolinate (HTPA).</text>
</comment>
<evidence type="ECO:0000256" key="4">
    <source>
        <dbReference type="ARBA" id="ARBA00012086"/>
    </source>
</evidence>
<evidence type="ECO:0000256" key="5">
    <source>
        <dbReference type="ARBA" id="ARBA00022490"/>
    </source>
</evidence>
<dbReference type="PANTHER" id="PTHR12128:SF66">
    <property type="entry name" value="4-HYDROXY-2-OXOGLUTARATE ALDOLASE, MITOCHONDRIAL"/>
    <property type="match status" value="1"/>
</dbReference>
<evidence type="ECO:0000256" key="2">
    <source>
        <dbReference type="ARBA" id="ARBA00005120"/>
    </source>
</evidence>
<evidence type="ECO:0000256" key="8">
    <source>
        <dbReference type="ARBA" id="ARBA00023154"/>
    </source>
</evidence>
<dbReference type="AlphaFoldDB" id="A0A9D2E467"/>
<dbReference type="Gene3D" id="3.20.20.70">
    <property type="entry name" value="Aldolase class I"/>
    <property type="match status" value="1"/>
</dbReference>
<comment type="pathway">
    <text evidence="2 12">Amino-acid biosynthesis; L-lysine biosynthesis via DAP pathway; (S)-tetrahydrodipicolinate from L-aspartate: step 3/4.</text>
</comment>
<comment type="subunit">
    <text evidence="12">Homotetramer; dimer of dimers.</text>
</comment>
<keyword evidence="5 12" id="KW-0963">Cytoplasm</keyword>
<comment type="caution">
    <text evidence="16">The sequence shown here is derived from an EMBL/GenBank/DDBJ whole genome shotgun (WGS) entry which is preliminary data.</text>
</comment>
<reference evidence="16" key="1">
    <citation type="journal article" date="2021" name="PeerJ">
        <title>Extensive microbial diversity within the chicken gut microbiome revealed by metagenomics and culture.</title>
        <authorList>
            <person name="Gilroy R."/>
            <person name="Ravi A."/>
            <person name="Getino M."/>
            <person name="Pursley I."/>
            <person name="Horton D.L."/>
            <person name="Alikhan N.F."/>
            <person name="Baker D."/>
            <person name="Gharbi K."/>
            <person name="Hall N."/>
            <person name="Watson M."/>
            <person name="Adriaenssens E.M."/>
            <person name="Foster-Nyarko E."/>
            <person name="Jarju S."/>
            <person name="Secka A."/>
            <person name="Antonio M."/>
            <person name="Oren A."/>
            <person name="Chaudhuri R.R."/>
            <person name="La Ragione R."/>
            <person name="Hildebrand F."/>
            <person name="Pallen M.J."/>
        </authorList>
    </citation>
    <scope>NUCLEOTIDE SEQUENCE</scope>
    <source>
        <strain evidence="16">ChiGjej4B4-18154</strain>
    </source>
</reference>
<accession>A0A9D2E467</accession>